<evidence type="ECO:0000313" key="1">
    <source>
        <dbReference type="EMBL" id="BAQ68712.1"/>
    </source>
</evidence>
<name>A0A0D6B0V1_RHOSU</name>
<evidence type="ECO:0000313" key="2">
    <source>
        <dbReference type="Proteomes" id="UP000064912"/>
    </source>
</evidence>
<sequence length="56" mass="6020">MLWEGKAASYAAAGKGKKAFRSCPFAGMIRIRFEGSLRCAGPWPCLQTLSPLPGHP</sequence>
<dbReference type="PATRIC" id="fig|35806.4.peg.1610"/>
<accession>A0A0D6B0V1</accession>
<proteinExistence type="predicted"/>
<organism evidence="1 2">
    <name type="scientific">Rhodovulum sulfidophilum</name>
    <name type="common">Rhodobacter sulfidophilus</name>
    <dbReference type="NCBI Taxonomy" id="35806"/>
    <lineage>
        <taxon>Bacteria</taxon>
        <taxon>Pseudomonadati</taxon>
        <taxon>Pseudomonadota</taxon>
        <taxon>Alphaproteobacteria</taxon>
        <taxon>Rhodobacterales</taxon>
        <taxon>Paracoccaceae</taxon>
        <taxon>Rhodovulum</taxon>
    </lineage>
</organism>
<protein>
    <submittedName>
        <fullName evidence="1">Acetamidase/Formamidase family protein</fullName>
    </submittedName>
</protein>
<dbReference type="EMBL" id="AP014800">
    <property type="protein sequence ID" value="BAQ68712.1"/>
    <property type="molecule type" value="Genomic_DNA"/>
</dbReference>
<dbReference type="KEGG" id="rsu:NHU_01554"/>
<gene>
    <name evidence="1" type="ORF">NHU_01554</name>
</gene>
<reference evidence="1 2" key="1">
    <citation type="submission" date="2015-02" db="EMBL/GenBank/DDBJ databases">
        <title>Genome sequene of Rhodovulum sulfidophilum DSM 2351.</title>
        <authorList>
            <person name="Nagao N."/>
        </authorList>
    </citation>
    <scope>NUCLEOTIDE SEQUENCE [LARGE SCALE GENOMIC DNA]</scope>
    <source>
        <strain evidence="1 2">DSM 2351</strain>
    </source>
</reference>
<dbReference type="AlphaFoldDB" id="A0A0D6B0V1"/>
<dbReference type="Proteomes" id="UP000064912">
    <property type="component" value="Chromosome"/>
</dbReference>